<reference evidence="1" key="1">
    <citation type="submission" date="2016-03" db="EMBL/GenBank/DDBJ databases">
        <authorList>
            <person name="Ploux O."/>
        </authorList>
    </citation>
    <scope>NUCLEOTIDE SEQUENCE</scope>
    <source>
        <strain evidence="1">UC10</strain>
    </source>
</reference>
<dbReference type="KEGG" id="sphu:SPPYR_0512"/>
<dbReference type="EMBL" id="LT598653">
    <property type="protein sequence ID" value="SBV31632.1"/>
    <property type="molecule type" value="Genomic_DNA"/>
</dbReference>
<proteinExistence type="predicted"/>
<dbReference type="RefSeq" id="WP_295323337.1">
    <property type="nucleotide sequence ID" value="NZ_LT598653.1"/>
</dbReference>
<evidence type="ECO:0008006" key="2">
    <source>
        <dbReference type="Google" id="ProtNLM"/>
    </source>
</evidence>
<name>A0A1Y5PNJ8_9SPHN</name>
<organism evidence="1">
    <name type="scientific">uncultured Sphingopyxis sp</name>
    <dbReference type="NCBI Taxonomy" id="310581"/>
    <lineage>
        <taxon>Bacteria</taxon>
        <taxon>Pseudomonadati</taxon>
        <taxon>Pseudomonadota</taxon>
        <taxon>Alphaproteobacteria</taxon>
        <taxon>Sphingomonadales</taxon>
        <taxon>Sphingomonadaceae</taxon>
        <taxon>Sphingopyxis</taxon>
        <taxon>environmental samples</taxon>
    </lineage>
</organism>
<dbReference type="GO" id="GO:0006744">
    <property type="term" value="P:ubiquinone biosynthetic process"/>
    <property type="evidence" value="ECO:0007669"/>
    <property type="project" value="InterPro"/>
</dbReference>
<dbReference type="Pfam" id="PF05019">
    <property type="entry name" value="Coq4"/>
    <property type="match status" value="1"/>
</dbReference>
<dbReference type="AlphaFoldDB" id="A0A1Y5PNJ8"/>
<accession>A0A1Y5PNJ8</accession>
<sequence>MTPTIFSHPDRQPQKFRPFKAFQHFRKLIKDKEDTEQVFHIFENLPRKGFMDDARAFVTSDFGRKLMEREPYLPDLLDDHGWIDELPEGSVGHAYVSFMRREGLSAAGLVAESEKMGRPQYDDQVQWYSNRLRDTHDLFHILTGYGRDALGEQCVLGFTYGQTGNYGNFFIAYAGGYEVKRSIRSDAPVFGAIRQGQRHGKAAKPIIEQDIRSLLAEPLEAARARLGIGEPTLYKEAHRAYRSRGIDPYNFLAAQAAAA</sequence>
<dbReference type="InterPro" id="IPR007715">
    <property type="entry name" value="Coq4"/>
</dbReference>
<protein>
    <recommendedName>
        <fullName evidence="2">Ubiquinone biosynthesis protein COQ4</fullName>
    </recommendedName>
</protein>
<gene>
    <name evidence="1" type="ORF">SPPYR_0512</name>
</gene>
<evidence type="ECO:0000313" key="1">
    <source>
        <dbReference type="EMBL" id="SBV31632.1"/>
    </source>
</evidence>